<protein>
    <submittedName>
        <fullName evidence="2">Uncharacterized protein</fullName>
    </submittedName>
</protein>
<gene>
    <name evidence="2" type="ORF">Tci_910809</name>
</gene>
<organism evidence="2">
    <name type="scientific">Tanacetum cinerariifolium</name>
    <name type="common">Dalmatian daisy</name>
    <name type="synonym">Chrysanthemum cinerariifolium</name>
    <dbReference type="NCBI Taxonomy" id="118510"/>
    <lineage>
        <taxon>Eukaryota</taxon>
        <taxon>Viridiplantae</taxon>
        <taxon>Streptophyta</taxon>
        <taxon>Embryophyta</taxon>
        <taxon>Tracheophyta</taxon>
        <taxon>Spermatophyta</taxon>
        <taxon>Magnoliopsida</taxon>
        <taxon>eudicotyledons</taxon>
        <taxon>Gunneridae</taxon>
        <taxon>Pentapetalae</taxon>
        <taxon>asterids</taxon>
        <taxon>campanulids</taxon>
        <taxon>Asterales</taxon>
        <taxon>Asteraceae</taxon>
        <taxon>Asteroideae</taxon>
        <taxon>Anthemideae</taxon>
        <taxon>Anthemidinae</taxon>
        <taxon>Tanacetum</taxon>
    </lineage>
</organism>
<proteinExistence type="predicted"/>
<feature type="compositionally biased region" description="Basic and acidic residues" evidence="1">
    <location>
        <begin position="33"/>
        <end position="55"/>
    </location>
</feature>
<sequence length="97" mass="11170">MVLQEDDGQAVKECYKEYIGAISVEIVGTPEDGTPRKTARDDVKMEGNKDEKNTERVTGFCGRGLRIRDKRKQQRETFGCLEQNREQQESSRARFVE</sequence>
<reference evidence="2" key="1">
    <citation type="journal article" date="2019" name="Sci. Rep.">
        <title>Draft genome of Tanacetum cinerariifolium, the natural source of mosquito coil.</title>
        <authorList>
            <person name="Yamashiro T."/>
            <person name="Shiraishi A."/>
            <person name="Satake H."/>
            <person name="Nakayama K."/>
        </authorList>
    </citation>
    <scope>NUCLEOTIDE SEQUENCE</scope>
</reference>
<accession>A0A699VWS3</accession>
<dbReference type="EMBL" id="BKCJ011506842">
    <property type="protein sequence ID" value="GFD38840.1"/>
    <property type="molecule type" value="Genomic_DNA"/>
</dbReference>
<evidence type="ECO:0000256" key="1">
    <source>
        <dbReference type="SAM" id="MobiDB-lite"/>
    </source>
</evidence>
<name>A0A699VWS3_TANCI</name>
<comment type="caution">
    <text evidence="2">The sequence shown here is derived from an EMBL/GenBank/DDBJ whole genome shotgun (WGS) entry which is preliminary data.</text>
</comment>
<feature type="region of interest" description="Disordered" evidence="1">
    <location>
        <begin position="29"/>
        <end position="55"/>
    </location>
</feature>
<dbReference type="AlphaFoldDB" id="A0A699VWS3"/>
<evidence type="ECO:0000313" key="2">
    <source>
        <dbReference type="EMBL" id="GFD38840.1"/>
    </source>
</evidence>